<keyword evidence="2" id="KW-1185">Reference proteome</keyword>
<evidence type="ECO:0000313" key="1">
    <source>
        <dbReference type="EMBL" id="CAD2214589.1"/>
    </source>
</evidence>
<reference evidence="1 2" key="1">
    <citation type="submission" date="2020-08" db="EMBL/GenBank/DDBJ databases">
        <authorList>
            <person name="Newling K."/>
            <person name="Davey J."/>
            <person name="Forrester S."/>
        </authorList>
    </citation>
    <scope>NUCLEOTIDE SEQUENCE [LARGE SCALE GENOMIC DNA]</scope>
    <source>
        <strain evidence="2">Crithidia deanei Carvalho (ATCC PRA-265)</strain>
    </source>
</reference>
<proteinExistence type="predicted"/>
<gene>
    <name evidence="1" type="ORF">ADEAN_000204000</name>
</gene>
<dbReference type="OrthoDB" id="241113at2759"/>
<dbReference type="VEuPathDB" id="TriTrypDB:ADEAN_000204000"/>
<protein>
    <submittedName>
        <fullName evidence="1">Uncharacterized protein</fullName>
    </submittedName>
</protein>
<evidence type="ECO:0000313" key="2">
    <source>
        <dbReference type="Proteomes" id="UP000515908"/>
    </source>
</evidence>
<dbReference type="EMBL" id="LR877147">
    <property type="protein sequence ID" value="CAD2214589.1"/>
    <property type="molecule type" value="Genomic_DNA"/>
</dbReference>
<sequence length="127" mass="14380">MTSHGKPVVVALDDYTPEQHLVAGISEYNKLEGANQSQVQAMYNTLTSPFKITQKPCEAMAEEVVQCYQREIKGENNHNNNNENVYRCYALVNNYKSCVEEKLKEHAGWSSTFAEKNLSGMKETTEI</sequence>
<dbReference type="Proteomes" id="UP000515908">
    <property type="component" value="Chromosome 03"/>
</dbReference>
<dbReference type="AlphaFoldDB" id="A0A7G2C4P6"/>
<accession>A0A7G2C4P6</accession>
<name>A0A7G2C4P6_9TRYP</name>
<organism evidence="1 2">
    <name type="scientific">Angomonas deanei</name>
    <dbReference type="NCBI Taxonomy" id="59799"/>
    <lineage>
        <taxon>Eukaryota</taxon>
        <taxon>Discoba</taxon>
        <taxon>Euglenozoa</taxon>
        <taxon>Kinetoplastea</taxon>
        <taxon>Metakinetoplastina</taxon>
        <taxon>Trypanosomatida</taxon>
        <taxon>Trypanosomatidae</taxon>
        <taxon>Strigomonadinae</taxon>
        <taxon>Angomonas</taxon>
    </lineage>
</organism>